<sequence length="230" mass="23369">MDSPVTRHSLRTSFRTLGLGAAAAVVLGLAAPATAGSQSLDELGRPTEPVLQAVENLAAQQWIPEETRGTIARLVGFFRGTGEPGTPLPENGPVIAQFAYPTIMQQCIGGEQTAVGAATAVPGPADLPLPGVAPGHLGFVFTALGTEGVAARQAQPMTVDWFNINNGRRGTTVLGYNGINEGGPATINGVADTGPGQVLMLLQGGVTTNLENGGTSNCVAFPTVGTAFVP</sequence>
<dbReference type="AlphaFoldDB" id="A0A2S1R7Z4"/>
<reference evidence="2 3" key="1">
    <citation type="submission" date="2016-04" db="EMBL/GenBank/DDBJ databases">
        <title>Complete genome sequence of Dietzia lutea YIM 80766T, a strain isolated from desert soil in Egypt.</title>
        <authorList>
            <person name="Zhao J."/>
            <person name="Hu B."/>
            <person name="Geng S."/>
            <person name="Nie Y."/>
            <person name="Tang Y."/>
        </authorList>
    </citation>
    <scope>NUCLEOTIDE SEQUENCE [LARGE SCALE GENOMIC DNA]</scope>
    <source>
        <strain evidence="2 3">YIM 80766</strain>
    </source>
</reference>
<feature type="signal peptide" evidence="1">
    <location>
        <begin position="1"/>
        <end position="35"/>
    </location>
</feature>
<evidence type="ECO:0000313" key="2">
    <source>
        <dbReference type="EMBL" id="AWH92393.1"/>
    </source>
</evidence>
<evidence type="ECO:0008006" key="4">
    <source>
        <dbReference type="Google" id="ProtNLM"/>
    </source>
</evidence>
<dbReference type="KEGG" id="dlu:A6035_09695"/>
<proteinExistence type="predicted"/>
<keyword evidence="1" id="KW-0732">Signal</keyword>
<name>A0A2S1R7Z4_9ACTN</name>
<keyword evidence="3" id="KW-1185">Reference proteome</keyword>
<protein>
    <recommendedName>
        <fullName evidence="4">Secreted protein</fullName>
    </recommendedName>
</protein>
<evidence type="ECO:0000256" key="1">
    <source>
        <dbReference type="SAM" id="SignalP"/>
    </source>
</evidence>
<feature type="chain" id="PRO_5038622524" description="Secreted protein" evidence="1">
    <location>
        <begin position="36"/>
        <end position="230"/>
    </location>
</feature>
<accession>A0A2S1R7Z4</accession>
<organism evidence="2 3">
    <name type="scientific">Dietzia lutea</name>
    <dbReference type="NCBI Taxonomy" id="546160"/>
    <lineage>
        <taxon>Bacteria</taxon>
        <taxon>Bacillati</taxon>
        <taxon>Actinomycetota</taxon>
        <taxon>Actinomycetes</taxon>
        <taxon>Mycobacteriales</taxon>
        <taxon>Dietziaceae</taxon>
        <taxon>Dietzia</taxon>
    </lineage>
</organism>
<evidence type="ECO:0000313" key="3">
    <source>
        <dbReference type="Proteomes" id="UP000244928"/>
    </source>
</evidence>
<dbReference type="EMBL" id="CP015449">
    <property type="protein sequence ID" value="AWH92393.1"/>
    <property type="molecule type" value="Genomic_DNA"/>
</dbReference>
<dbReference type="Proteomes" id="UP000244928">
    <property type="component" value="Chromosome"/>
</dbReference>
<gene>
    <name evidence="2" type="ORF">A6035_09695</name>
</gene>